<evidence type="ECO:0000256" key="1">
    <source>
        <dbReference type="SAM" id="MobiDB-lite"/>
    </source>
</evidence>
<feature type="compositionally biased region" description="Basic and acidic residues" evidence="1">
    <location>
        <begin position="61"/>
        <end position="80"/>
    </location>
</feature>
<sequence>MIRRAKLTAKTYATVDELIRLGGIAVEDAQDESRRLGVPNVYSINGRLYYETPSGELSSEDPYREKQSATEPRDATERRS</sequence>
<evidence type="ECO:0000313" key="3">
    <source>
        <dbReference type="Proteomes" id="UP000318081"/>
    </source>
</evidence>
<dbReference type="Proteomes" id="UP000318081">
    <property type="component" value="Chromosome"/>
</dbReference>
<keyword evidence="3" id="KW-1185">Reference proteome</keyword>
<proteinExistence type="predicted"/>
<organism evidence="2 3">
    <name type="scientific">Stieleria magnilauensis</name>
    <dbReference type="NCBI Taxonomy" id="2527963"/>
    <lineage>
        <taxon>Bacteria</taxon>
        <taxon>Pseudomonadati</taxon>
        <taxon>Planctomycetota</taxon>
        <taxon>Planctomycetia</taxon>
        <taxon>Pirellulales</taxon>
        <taxon>Pirellulaceae</taxon>
        <taxon>Stieleria</taxon>
    </lineage>
</organism>
<accession>A0ABX5XIU0</accession>
<reference evidence="2 3" key="1">
    <citation type="submission" date="2019-02" db="EMBL/GenBank/DDBJ databases">
        <title>Deep-cultivation of Planctomycetes and their phenomic and genomic characterization uncovers novel biology.</title>
        <authorList>
            <person name="Wiegand S."/>
            <person name="Jogler M."/>
            <person name="Boedeker C."/>
            <person name="Pinto D."/>
            <person name="Vollmers J."/>
            <person name="Rivas-Marin E."/>
            <person name="Kohn T."/>
            <person name="Peeters S.H."/>
            <person name="Heuer A."/>
            <person name="Rast P."/>
            <person name="Oberbeckmann S."/>
            <person name="Bunk B."/>
            <person name="Jeske O."/>
            <person name="Meyerdierks A."/>
            <person name="Storesund J.E."/>
            <person name="Kallscheuer N."/>
            <person name="Luecker S."/>
            <person name="Lage O.M."/>
            <person name="Pohl T."/>
            <person name="Merkel B.J."/>
            <person name="Hornburger P."/>
            <person name="Mueller R.-W."/>
            <person name="Bruemmer F."/>
            <person name="Labrenz M."/>
            <person name="Spormann A.M."/>
            <person name="Op den Camp H."/>
            <person name="Overmann J."/>
            <person name="Amann R."/>
            <person name="Jetten M.S.M."/>
            <person name="Mascher T."/>
            <person name="Medema M.H."/>
            <person name="Devos D.P."/>
            <person name="Kaster A.-K."/>
            <person name="Ovreas L."/>
            <person name="Rohde M."/>
            <person name="Galperin M.Y."/>
            <person name="Jogler C."/>
        </authorList>
    </citation>
    <scope>NUCLEOTIDE SEQUENCE [LARGE SCALE GENOMIC DNA]</scope>
    <source>
        <strain evidence="2 3">TBK1r</strain>
    </source>
</reference>
<dbReference type="EMBL" id="CP036432">
    <property type="protein sequence ID" value="QDV81899.1"/>
    <property type="molecule type" value="Genomic_DNA"/>
</dbReference>
<name>A0ABX5XIU0_9BACT</name>
<evidence type="ECO:0000313" key="2">
    <source>
        <dbReference type="EMBL" id="QDV81899.1"/>
    </source>
</evidence>
<feature type="region of interest" description="Disordered" evidence="1">
    <location>
        <begin position="52"/>
        <end position="80"/>
    </location>
</feature>
<protein>
    <submittedName>
        <fullName evidence="2">Uncharacterized protein</fullName>
    </submittedName>
</protein>
<gene>
    <name evidence="2" type="ORF">TBK1r_08220</name>
</gene>